<dbReference type="PANTHER" id="PTHR19959:SF119">
    <property type="entry name" value="FUNGAL LIPASE-LIKE DOMAIN-CONTAINING PROTEIN"/>
    <property type="match status" value="1"/>
</dbReference>
<accession>A0A919RL09</accession>
<organism evidence="3 4">
    <name type="scientific">Sinosporangium siamense</name>
    <dbReference type="NCBI Taxonomy" id="1367973"/>
    <lineage>
        <taxon>Bacteria</taxon>
        <taxon>Bacillati</taxon>
        <taxon>Actinomycetota</taxon>
        <taxon>Actinomycetes</taxon>
        <taxon>Streptosporangiales</taxon>
        <taxon>Streptosporangiaceae</taxon>
        <taxon>Sinosporangium</taxon>
    </lineage>
</organism>
<feature type="domain" description="Orc1-like AAA ATPase" evidence="2">
    <location>
        <begin position="100"/>
        <end position="159"/>
    </location>
</feature>
<dbReference type="InterPro" id="IPR027417">
    <property type="entry name" value="P-loop_NTPase"/>
</dbReference>
<keyword evidence="4" id="KW-1185">Reference proteome</keyword>
<dbReference type="InterPro" id="IPR041664">
    <property type="entry name" value="AAA_16"/>
</dbReference>
<dbReference type="Pfam" id="PF13374">
    <property type="entry name" value="TPR_10"/>
    <property type="match status" value="4"/>
</dbReference>
<dbReference type="PANTHER" id="PTHR19959">
    <property type="entry name" value="KINESIN LIGHT CHAIN"/>
    <property type="match status" value="1"/>
</dbReference>
<dbReference type="SUPFAM" id="SSF52540">
    <property type="entry name" value="P-loop containing nucleoside triphosphate hydrolases"/>
    <property type="match status" value="1"/>
</dbReference>
<evidence type="ECO:0000313" key="4">
    <source>
        <dbReference type="Proteomes" id="UP000606172"/>
    </source>
</evidence>
<dbReference type="InterPro" id="IPR011990">
    <property type="entry name" value="TPR-like_helical_dom_sf"/>
</dbReference>
<feature type="transmembrane region" description="Helical" evidence="1">
    <location>
        <begin position="12"/>
        <end position="37"/>
    </location>
</feature>
<dbReference type="EMBL" id="BOOW01000038">
    <property type="protein sequence ID" value="GII95766.1"/>
    <property type="molecule type" value="Genomic_DNA"/>
</dbReference>
<dbReference type="Proteomes" id="UP000606172">
    <property type="component" value="Unassembled WGS sequence"/>
</dbReference>
<evidence type="ECO:0000256" key="1">
    <source>
        <dbReference type="SAM" id="Phobius"/>
    </source>
</evidence>
<dbReference type="Gene3D" id="1.25.40.10">
    <property type="entry name" value="Tetratricopeptide repeat domain"/>
    <property type="match status" value="3"/>
</dbReference>
<keyword evidence="1" id="KW-0472">Membrane</keyword>
<dbReference type="Gene3D" id="3.40.50.300">
    <property type="entry name" value="P-loop containing nucleotide triphosphate hydrolases"/>
    <property type="match status" value="1"/>
</dbReference>
<dbReference type="SMART" id="SM00028">
    <property type="entry name" value="TPR"/>
    <property type="match status" value="7"/>
</dbReference>
<keyword evidence="1" id="KW-1133">Transmembrane helix</keyword>
<dbReference type="AlphaFoldDB" id="A0A919RL09"/>
<dbReference type="Pfam" id="PF13191">
    <property type="entry name" value="AAA_16"/>
    <property type="match status" value="1"/>
</dbReference>
<feature type="transmembrane region" description="Helical" evidence="1">
    <location>
        <begin position="43"/>
        <end position="63"/>
    </location>
</feature>
<sequence>MRAARDAYTEGMGLWWWIRGALGAMTCAGAAAGIAALTDGKGWLPIAGAFLGAVGALLAPLLLERWRTQRAAHSALERLAELGPNSAPALLLNASEAVVPFTGRDRELAELLAWCSDPDAGRLRLLVGPGGVGKSRLAAELARQLDRSWRFLPVADEAEAEVLSRLREVSGGRLLLVVDYAETRTGLASLLNEAAADEGRQVRVLLVARSAGEWWRQLGGQSARVRQMVAAAGQGIVLTEQVGDGISDIELVLGAVPYFAQRLGVEIPTGVKVEPGVGPHRVLDLHAAALVAVLRSIQHGSDGAGAISVGMGDVLEELLGHERRFWLRSAQARGFTGGVDGLSALVVEQTVAVGTLLGAHSRAEAVKLVGRVPDGTVSGAVADWLRELYPPQAGDGREWFGQLRPDRLAELHVTRQLSDSPALLMGCLEGLDGYRERRALMMLARAAQELDEAREILHRLLPELANEVGGLIASRETLRALHDALPSRSLILGGARVLLAKRLLDSVPDKEDVAEKAHWLDALVVHLSHVGHLFDALAAAREAVTIYRELARLDPDRHYADLAHSLANLGACLSELNHPAEALAVAREAVTISRELARLDPDRHRADLADTLHMLGNCLSELNHPAEALAAAQEAATIYRELARVDADRHRADLARSLANLSIYLSAIGNNAKAQSPAKEAATIYRELARLNPDRHRADLARSLANLSIYLSAIGNDTEALAAAREAVTISRELARLHPDRHRALLADTLNILGNRLSELNYPAEALAAAREAVTISRELARPNPDRHGANLAHFLYNLGFHLSKVGRLAEAITAEQRAVTIRRKLARLDPDRHRADLAHTLNNLGCHLLQVDRLVEALPASKKAVTIYRELVRQDPDRYRYDLAYSLYNLSYICVEDDSAEADKLTEEANHLLDEG</sequence>
<comment type="caution">
    <text evidence="3">The sequence shown here is derived from an EMBL/GenBank/DDBJ whole genome shotgun (WGS) entry which is preliminary data.</text>
</comment>
<proteinExistence type="predicted"/>
<gene>
    <name evidence="3" type="ORF">Ssi02_59970</name>
</gene>
<evidence type="ECO:0000259" key="2">
    <source>
        <dbReference type="Pfam" id="PF13191"/>
    </source>
</evidence>
<protein>
    <recommendedName>
        <fullName evidence="2">Orc1-like AAA ATPase domain-containing protein</fullName>
    </recommendedName>
</protein>
<reference evidence="3" key="1">
    <citation type="submission" date="2021-01" db="EMBL/GenBank/DDBJ databases">
        <title>Whole genome shotgun sequence of Sinosporangium siamense NBRC 109515.</title>
        <authorList>
            <person name="Komaki H."/>
            <person name="Tamura T."/>
        </authorList>
    </citation>
    <scope>NUCLEOTIDE SEQUENCE</scope>
    <source>
        <strain evidence="3">NBRC 109515</strain>
    </source>
</reference>
<dbReference type="SUPFAM" id="SSF48452">
    <property type="entry name" value="TPR-like"/>
    <property type="match status" value="2"/>
</dbReference>
<dbReference type="InterPro" id="IPR019734">
    <property type="entry name" value="TPR_rpt"/>
</dbReference>
<name>A0A919RL09_9ACTN</name>
<keyword evidence="1" id="KW-0812">Transmembrane</keyword>
<evidence type="ECO:0000313" key="3">
    <source>
        <dbReference type="EMBL" id="GII95766.1"/>
    </source>
</evidence>